<keyword evidence="5" id="KW-0677">Repeat</keyword>
<keyword evidence="4" id="KW-0812">Transmembrane</keyword>
<dbReference type="GO" id="GO:0007156">
    <property type="term" value="P:homophilic cell adhesion via plasma membrane adhesion molecules"/>
    <property type="evidence" value="ECO:0007669"/>
    <property type="project" value="InterPro"/>
</dbReference>
<evidence type="ECO:0000256" key="7">
    <source>
        <dbReference type="SAM" id="MobiDB-lite"/>
    </source>
</evidence>
<dbReference type="InterPro" id="IPR018511">
    <property type="entry name" value="Hemolysin-typ_Ca-bd_CS"/>
</dbReference>
<dbReference type="Gene3D" id="2.150.10.10">
    <property type="entry name" value="Serralysin-like metalloprotease, C-terminal"/>
    <property type="match status" value="6"/>
</dbReference>
<dbReference type="PANTHER" id="PTHR24026">
    <property type="entry name" value="FAT ATYPICAL CADHERIN-RELATED"/>
    <property type="match status" value="1"/>
</dbReference>
<evidence type="ECO:0000256" key="4">
    <source>
        <dbReference type="ARBA" id="ARBA00022692"/>
    </source>
</evidence>
<dbReference type="GO" id="GO:0005509">
    <property type="term" value="F:calcium ion binding"/>
    <property type="evidence" value="ECO:0007669"/>
    <property type="project" value="InterPro"/>
</dbReference>
<gene>
    <name evidence="9" type="ORF">H0241_33730</name>
</gene>
<dbReference type="InterPro" id="IPR013858">
    <property type="entry name" value="Peptidase_M10B_C"/>
</dbReference>
<dbReference type="Proteomes" id="UP000558284">
    <property type="component" value="Unassembled WGS sequence"/>
</dbReference>
<keyword evidence="3" id="KW-0964">Secreted</keyword>
<accession>A0A838BF26</accession>
<dbReference type="InterPro" id="IPR015919">
    <property type="entry name" value="Cadherin-like_sf"/>
</dbReference>
<feature type="region of interest" description="Disordered" evidence="7">
    <location>
        <begin position="1"/>
        <end position="28"/>
    </location>
</feature>
<dbReference type="CDD" id="cd11304">
    <property type="entry name" value="Cadherin_repeat"/>
    <property type="match status" value="2"/>
</dbReference>
<dbReference type="AlphaFoldDB" id="A0A838BF26"/>
<proteinExistence type="predicted"/>
<sequence>FSQYQMGAGSDFVDGGDSQDAIDYSRDNEGGTATHGVFVNLSDTEQTSFLGTAAAGTAIDLYGDTDTLQNIEDIIGSEFADVLVGDGEGYEGFQGLGGDDILTGGSGDSWAYYDQDIHHGGSSGVTVNLSDEAQGGQAANSATDGFGDTDTLVNINKVRGTQFADTVYGGDQSFSQYQMGAGSDFVDGGDSQDAIDYSRDNEGGTATHGVFVNLSDTEQTSFLGTAAAGTAIDLYGDTDTLQNIEDIIGSEFADVLVGDGEGYEGFQGLGGDDILTGGSGDSWAYYDQDIHHGGGSGVTVNLSDEAQGGQAANSATDGFGDTDMLVNINKVSGTIFGDTVYGGDQSFSQFQMGAGDDFVDGGGGEDMIDYSRDNDGTASHGVFVNLSGTTQTSFLGTAGPHSAIDLFGDTDTVINIEDARGSDFADYLFGNAGDNFLMGEGGNDTLLGNGGADTFIGGAGNDTMDGGAGSDTLDYGSEGGSHGVVVNLLGDGGVQGGLPSDTAIDTFGDTDSIARIPNVIGTQFADEIYGGNHDNNLSGGDGDDILKGGALDDVLDGGADSDTVIYEGTRADYQVDLNPDGSLTIADLRAGSPEGTDTVSNVELFQFADGQKTFGELLNPAPVITSDGGDDTAQISIPENTTAVTTVEATDPDAGDTLTYSTVGGSDQNLFQIDSQTGELSLIQPEDYENPSLNGGAFDHLYDVQVRATDSQGSFDEQLITVTLTNQNDNAPVFSSGTTANFAENATGTVYDANASDADNLAALTYVLSGADSTLFDITASTGVVTFKNAPDFENPLDQGTNNVYDITVTASDGTLNTAQNVAITVTDVSGVTQVGNPNKGDTLTGTSEGDNLSGLGGNDTLIGLAGDDILDGGSGRDVLTGSTGSDTYVVDDKGDSATENANEGTDTVQSNITYTLRVNFENLILTGSNPIDGTGNALDNSITGNSSNNTLSGLAGADVLNGLTGSDTASYATSTSGVNVNLAAGTGSGGDSQGDTLINIENLVGSAFNDVLEGDPGDNVLIGAGGIDTVSYEHAFSGVTVSLAVSSAQNTVGAGLDTISLFENLTGSAFNDRLTANSGSNILTGLAGQDQFIFNNVAGSSAAAPDRIADFVHGADLIDLSAIDANTSNKPAFKGDQTFAFAGQDASVIANSVTWYEAGGNTFVQADVDGKGGADFVLELTGIGLGLTATDFLL</sequence>
<dbReference type="SUPFAM" id="SSF49313">
    <property type="entry name" value="Cadherin-like"/>
    <property type="match status" value="1"/>
</dbReference>
<comment type="caution">
    <text evidence="9">The sequence shown here is derived from an EMBL/GenBank/DDBJ whole genome shotgun (WGS) entry which is preliminary data.</text>
</comment>
<dbReference type="PRINTS" id="PR00313">
    <property type="entry name" value="CABNDNGRPT"/>
</dbReference>
<dbReference type="InterPro" id="IPR011049">
    <property type="entry name" value="Serralysin-like_metalloprot_C"/>
</dbReference>
<dbReference type="Pfam" id="PF00353">
    <property type="entry name" value="HemolysinCabind"/>
    <property type="match status" value="9"/>
</dbReference>
<evidence type="ECO:0000256" key="1">
    <source>
        <dbReference type="ARBA" id="ARBA00001913"/>
    </source>
</evidence>
<feature type="non-terminal residue" evidence="9">
    <location>
        <position position="1"/>
    </location>
</feature>
<comment type="cofactor">
    <cofactor evidence="1">
        <name>Ca(2+)</name>
        <dbReference type="ChEBI" id="CHEBI:29108"/>
    </cofactor>
</comment>
<dbReference type="InterPro" id="IPR001343">
    <property type="entry name" value="Hemolysn_Ca-bd"/>
</dbReference>
<evidence type="ECO:0000256" key="3">
    <source>
        <dbReference type="ARBA" id="ARBA00022525"/>
    </source>
</evidence>
<dbReference type="PROSITE" id="PS50268">
    <property type="entry name" value="CADHERIN_2"/>
    <property type="match status" value="2"/>
</dbReference>
<dbReference type="PANTHER" id="PTHR24026:SF126">
    <property type="entry name" value="PROTOCADHERIN FAT 4"/>
    <property type="match status" value="1"/>
</dbReference>
<name>A0A838BF26_9HYPH</name>
<feature type="domain" description="Cadherin" evidence="8">
    <location>
        <begin position="629"/>
        <end position="734"/>
    </location>
</feature>
<evidence type="ECO:0000259" key="8">
    <source>
        <dbReference type="PROSITE" id="PS50268"/>
    </source>
</evidence>
<dbReference type="PRINTS" id="PR00205">
    <property type="entry name" value="CADHERIN"/>
</dbReference>
<dbReference type="PROSITE" id="PS00330">
    <property type="entry name" value="HEMOLYSIN_CALCIUM"/>
    <property type="match status" value="1"/>
</dbReference>
<keyword evidence="6" id="KW-1133">Transmembrane helix</keyword>
<comment type="subcellular location">
    <subcellularLocation>
        <location evidence="2">Secreted</location>
    </subcellularLocation>
</comment>
<keyword evidence="10" id="KW-1185">Reference proteome</keyword>
<reference evidence="9 10" key="1">
    <citation type="submission" date="2020-07" db="EMBL/GenBank/DDBJ databases">
        <title>Definition of the novel symbiovar canariense within Mesorhizobium novociceri, a new species of genus Mesorhizobium nodulating Cicer canariense in the Caldera de Taburiente National Park (La Palma, Canary Islands).</title>
        <authorList>
            <person name="Leon-Barrios M."/>
            <person name="Perez-Yepez J."/>
            <person name="Flores-Felix J.D."/>
            <person name="Ramirez-Baena M.H."/>
            <person name="Pulido-Suarez L."/>
            <person name="Igual J.M."/>
            <person name="Velazquez E."/>
            <person name="Peix A."/>
        </authorList>
    </citation>
    <scope>NUCLEOTIDE SEQUENCE [LARGE SCALE GENOMIC DNA]</scope>
    <source>
        <strain evidence="9 10">CCANP35</strain>
    </source>
</reference>
<protein>
    <submittedName>
        <fullName evidence="9">Cadherin domain-containing protein</fullName>
    </submittedName>
</protein>
<dbReference type="SUPFAM" id="SSF51120">
    <property type="entry name" value="beta-Roll"/>
    <property type="match status" value="4"/>
</dbReference>
<dbReference type="InterPro" id="IPR002126">
    <property type="entry name" value="Cadherin-like_dom"/>
</dbReference>
<evidence type="ECO:0000256" key="6">
    <source>
        <dbReference type="ARBA" id="ARBA00022989"/>
    </source>
</evidence>
<evidence type="ECO:0000256" key="2">
    <source>
        <dbReference type="ARBA" id="ARBA00004613"/>
    </source>
</evidence>
<evidence type="ECO:0000313" key="10">
    <source>
        <dbReference type="Proteomes" id="UP000558284"/>
    </source>
</evidence>
<dbReference type="GO" id="GO:0005886">
    <property type="term" value="C:plasma membrane"/>
    <property type="evidence" value="ECO:0007669"/>
    <property type="project" value="UniProtKB-SubCell"/>
</dbReference>
<organism evidence="9 10">
    <name type="scientific">Mesorhizobium neociceri</name>
    <dbReference type="NCBI Taxonomy" id="1307853"/>
    <lineage>
        <taxon>Bacteria</taxon>
        <taxon>Pseudomonadati</taxon>
        <taxon>Pseudomonadota</taxon>
        <taxon>Alphaproteobacteria</taxon>
        <taxon>Hyphomicrobiales</taxon>
        <taxon>Phyllobacteriaceae</taxon>
        <taxon>Mesorhizobium</taxon>
    </lineage>
</organism>
<dbReference type="SMART" id="SM00112">
    <property type="entry name" value="CA"/>
    <property type="match status" value="2"/>
</dbReference>
<keyword evidence="6" id="KW-0472">Membrane</keyword>
<evidence type="ECO:0000313" key="9">
    <source>
        <dbReference type="EMBL" id="MBA1145136.1"/>
    </source>
</evidence>
<feature type="domain" description="Cadherin" evidence="8">
    <location>
        <begin position="755"/>
        <end position="840"/>
    </location>
</feature>
<dbReference type="Gene3D" id="2.60.40.60">
    <property type="entry name" value="Cadherins"/>
    <property type="match status" value="1"/>
</dbReference>
<dbReference type="GO" id="GO:0005615">
    <property type="term" value="C:extracellular space"/>
    <property type="evidence" value="ECO:0007669"/>
    <property type="project" value="InterPro"/>
</dbReference>
<dbReference type="EMBL" id="JACDTY010000034">
    <property type="protein sequence ID" value="MBA1145136.1"/>
    <property type="molecule type" value="Genomic_DNA"/>
</dbReference>
<dbReference type="Pfam" id="PF00028">
    <property type="entry name" value="Cadherin"/>
    <property type="match status" value="1"/>
</dbReference>
<evidence type="ECO:0000256" key="5">
    <source>
        <dbReference type="ARBA" id="ARBA00022737"/>
    </source>
</evidence>
<dbReference type="Pfam" id="PF08548">
    <property type="entry name" value="Peptidase_M10_C"/>
    <property type="match status" value="1"/>
</dbReference>